<dbReference type="RefSeq" id="WP_010901065.1">
    <property type="nucleotide sequence ID" value="NC_002578.1"/>
</dbReference>
<gene>
    <name evidence="2" type="ordered locus">Ta0643</name>
</gene>
<keyword evidence="3" id="KW-1185">Reference proteome</keyword>
<protein>
    <recommendedName>
        <fullName evidence="1">Rhodanese domain-containing protein</fullName>
    </recommendedName>
</protein>
<evidence type="ECO:0000259" key="1">
    <source>
        <dbReference type="PROSITE" id="PS50206"/>
    </source>
</evidence>
<dbReference type="InterPro" id="IPR036873">
    <property type="entry name" value="Rhodanese-like_dom_sf"/>
</dbReference>
<evidence type="ECO:0000313" key="2">
    <source>
        <dbReference type="EMBL" id="CAC11781.1"/>
    </source>
</evidence>
<dbReference type="Pfam" id="PF00581">
    <property type="entry name" value="Rhodanese"/>
    <property type="match status" value="1"/>
</dbReference>
<evidence type="ECO:0000313" key="3">
    <source>
        <dbReference type="Proteomes" id="UP000001024"/>
    </source>
</evidence>
<dbReference type="PROSITE" id="PS50206">
    <property type="entry name" value="RHODANESE_3"/>
    <property type="match status" value="1"/>
</dbReference>
<dbReference type="EMBL" id="AL445064">
    <property type="protein sequence ID" value="CAC11781.1"/>
    <property type="molecule type" value="Genomic_DNA"/>
</dbReference>
<dbReference type="CDD" id="cd00158">
    <property type="entry name" value="RHOD"/>
    <property type="match status" value="1"/>
</dbReference>
<dbReference type="Gene3D" id="3.40.250.10">
    <property type="entry name" value="Rhodanese-like domain"/>
    <property type="match status" value="1"/>
</dbReference>
<dbReference type="EnsemblBacteria" id="CAC11781">
    <property type="protein sequence ID" value="CAC11781"/>
    <property type="gene ID" value="CAC11781"/>
</dbReference>
<dbReference type="PANTHER" id="PTHR43031">
    <property type="entry name" value="FAD-DEPENDENT OXIDOREDUCTASE"/>
    <property type="match status" value="1"/>
</dbReference>
<dbReference type="OrthoDB" id="135517at2157"/>
<dbReference type="PaxDb" id="273075-Ta0643"/>
<dbReference type="eggNOG" id="arCOG02021">
    <property type="taxonomic scope" value="Archaea"/>
</dbReference>
<sequence>MEILSGRSSIIIDTDPINVYNQAHPPFSFPIPAKDVMSVASRPDLRNENLMVFSSIEGDLALLKSMNLPANVKIVYDNTDGSWVRYYPYAFYRSINAEELYAKIDDFVVLDIREEFELFSGFIEGSVNIPFSSIMQEPVELDKNRKYAVVCAHGNRSRVAVELLSSKGIEVYDVPGGMQKWLETGLPVSYEED</sequence>
<dbReference type="SUPFAM" id="SSF52821">
    <property type="entry name" value="Rhodanese/Cell cycle control phosphatase"/>
    <property type="match status" value="1"/>
</dbReference>
<dbReference type="SMR" id="Q9HKF8"/>
<proteinExistence type="predicted"/>
<reference evidence="2 3" key="1">
    <citation type="journal article" date="2000" name="Nature">
        <title>The genome sequence of the thermoacidophilic scavenger Thermoplasma acidophilum.</title>
        <authorList>
            <person name="Ruepp A."/>
            <person name="Graml W."/>
            <person name="Santos-Martinez M.L."/>
            <person name="Koretke K.K."/>
            <person name="Volker C."/>
            <person name="Mewes H.W."/>
            <person name="Frishman D."/>
            <person name="Stocker S."/>
            <person name="Lupas A.N."/>
            <person name="Baumeister W."/>
        </authorList>
    </citation>
    <scope>NUCLEOTIDE SEQUENCE [LARGE SCALE GENOMIC DNA]</scope>
    <source>
        <strain evidence="3">ATCC 25905 / DSM 1728 / JCM 9062 / NBRC 15155 / AMRC-C165</strain>
    </source>
</reference>
<feature type="domain" description="Rhodanese" evidence="1">
    <location>
        <begin position="103"/>
        <end position="190"/>
    </location>
</feature>
<dbReference type="InterPro" id="IPR001763">
    <property type="entry name" value="Rhodanese-like_dom"/>
</dbReference>
<accession>Q9HKF8</accession>
<dbReference type="PANTHER" id="PTHR43031:SF7">
    <property type="entry name" value="NITRIC OXIDE REDUCTASE FLRD-NAD(+) REDUCTASE"/>
    <property type="match status" value="1"/>
</dbReference>
<dbReference type="STRING" id="273075.gene:9571863"/>
<dbReference type="KEGG" id="tac:Ta0643"/>
<dbReference type="Proteomes" id="UP000001024">
    <property type="component" value="Chromosome"/>
</dbReference>
<dbReference type="InParanoid" id="Q9HKF8"/>
<dbReference type="HOGENOM" id="CLU_1406035_0_0_2"/>
<dbReference type="AlphaFoldDB" id="Q9HKF8"/>
<dbReference type="InterPro" id="IPR050229">
    <property type="entry name" value="GlpE_sulfurtransferase"/>
</dbReference>
<organism evidence="2 3">
    <name type="scientific">Thermoplasma acidophilum (strain ATCC 25905 / DSM 1728 / JCM 9062 / NBRC 15155 / AMRC-C165)</name>
    <dbReference type="NCBI Taxonomy" id="273075"/>
    <lineage>
        <taxon>Archaea</taxon>
        <taxon>Methanobacteriati</taxon>
        <taxon>Thermoplasmatota</taxon>
        <taxon>Thermoplasmata</taxon>
        <taxon>Thermoplasmatales</taxon>
        <taxon>Thermoplasmataceae</taxon>
        <taxon>Thermoplasma</taxon>
    </lineage>
</organism>
<dbReference type="SMART" id="SM00450">
    <property type="entry name" value="RHOD"/>
    <property type="match status" value="1"/>
</dbReference>
<name>Q9HKF8_THEAC</name>